<evidence type="ECO:0000313" key="5">
    <source>
        <dbReference type="Proteomes" id="UP001328107"/>
    </source>
</evidence>
<evidence type="ECO:0000259" key="2">
    <source>
        <dbReference type="PROSITE" id="PS50055"/>
    </source>
</evidence>
<sequence>AKRWSKKMAKDEKSTRRKRGKKGKTVSDDPKDSKDSKGKTQEGSQRSIRRRTTKKSKGKEGEEPAKEKTLTDEKNSVRGRVKGAARGGTKRKVGASTDKSEMPGLTEAPRIAPTPPPPAPAPATTAAPAAADGGGATTVINNVNVDPEQLTKHGLSIPAELKATLFDPERDERNIKGHDPDHPTPEQLKRLHSFVAQCISLGAKGLIEEFDAVKGYNVDLPASTTVHQANPGKNRYRDIFCIDSTRVILKDGKEGDYINANWVRGAPFLNDFICTQGPLEGTIVDFWRMVVQENVGYIVMLCDIVELGKKKCEKYIPETPCEPVTYGDYKVTLLKSFVDGHFINSILTVEIPEKQARIVYHHQWKNWPDRGVPLTALAGLRVLRHARLTKCPMVIHCSAGVGRTGTLVAIEWLLQTIINTDGPYDMREMVKALRNQRAHAIQTAPQYAYVAQAILRKMVALDSSSVEANNKYQLFAAEMKVLSGPPMPAPPPPPPPSEPSATAAGG</sequence>
<dbReference type="CDD" id="cd00047">
    <property type="entry name" value="PTPc"/>
    <property type="match status" value="1"/>
</dbReference>
<dbReference type="InterPro" id="IPR000242">
    <property type="entry name" value="PTP_cat"/>
</dbReference>
<feature type="compositionally biased region" description="Pro residues" evidence="1">
    <location>
        <begin position="485"/>
        <end position="498"/>
    </location>
</feature>
<organism evidence="4 5">
    <name type="scientific">Pristionchus mayeri</name>
    <dbReference type="NCBI Taxonomy" id="1317129"/>
    <lineage>
        <taxon>Eukaryota</taxon>
        <taxon>Metazoa</taxon>
        <taxon>Ecdysozoa</taxon>
        <taxon>Nematoda</taxon>
        <taxon>Chromadorea</taxon>
        <taxon>Rhabditida</taxon>
        <taxon>Rhabditina</taxon>
        <taxon>Diplogasteromorpha</taxon>
        <taxon>Diplogasteroidea</taxon>
        <taxon>Neodiplogasteridae</taxon>
        <taxon>Pristionchus</taxon>
    </lineage>
</organism>
<gene>
    <name evidence="4" type="ORF">PMAYCL1PPCAC_30297</name>
</gene>
<keyword evidence="5" id="KW-1185">Reference proteome</keyword>
<accession>A0AAN5IBL1</accession>
<feature type="non-terminal residue" evidence="4">
    <location>
        <position position="506"/>
    </location>
</feature>
<name>A0AAN5IBL1_9BILA</name>
<feature type="region of interest" description="Disordered" evidence="1">
    <location>
        <begin position="1"/>
        <end position="135"/>
    </location>
</feature>
<protein>
    <recommendedName>
        <fullName evidence="6">Tyrosine phosphatase</fullName>
    </recommendedName>
</protein>
<dbReference type="PANTHER" id="PTHR46163:SF5">
    <property type="entry name" value="TYROSINE-PROTEIN PHOSPHATASE"/>
    <property type="match status" value="1"/>
</dbReference>
<evidence type="ECO:0000313" key="4">
    <source>
        <dbReference type="EMBL" id="GMR60102.1"/>
    </source>
</evidence>
<dbReference type="PRINTS" id="PR00700">
    <property type="entry name" value="PRTYPHPHTASE"/>
</dbReference>
<dbReference type="GO" id="GO:0004725">
    <property type="term" value="F:protein tyrosine phosphatase activity"/>
    <property type="evidence" value="ECO:0007669"/>
    <property type="project" value="InterPro"/>
</dbReference>
<dbReference type="FunFam" id="3.90.190.10:FF:000403">
    <property type="entry name" value="Uncharacterized protein"/>
    <property type="match status" value="1"/>
</dbReference>
<comment type="caution">
    <text evidence="4">The sequence shown here is derived from an EMBL/GenBank/DDBJ whole genome shotgun (WGS) entry which is preliminary data.</text>
</comment>
<feature type="domain" description="Tyrosine-protein phosphatase" evidence="2">
    <location>
        <begin position="206"/>
        <end position="457"/>
    </location>
</feature>
<dbReference type="PANTHER" id="PTHR46163">
    <property type="entry name" value="TYROSINE-PROTEIN PHOSPHATASE-RELATED"/>
    <property type="match status" value="1"/>
</dbReference>
<feature type="compositionally biased region" description="Low complexity" evidence="1">
    <location>
        <begin position="122"/>
        <end position="131"/>
    </location>
</feature>
<feature type="compositionally biased region" description="Basic residues" evidence="1">
    <location>
        <begin position="15"/>
        <end position="24"/>
    </location>
</feature>
<dbReference type="PROSITE" id="PS00383">
    <property type="entry name" value="TYR_PHOSPHATASE_1"/>
    <property type="match status" value="1"/>
</dbReference>
<dbReference type="EMBL" id="BTRK01000006">
    <property type="protein sequence ID" value="GMR60102.1"/>
    <property type="molecule type" value="Genomic_DNA"/>
</dbReference>
<dbReference type="PROSITE" id="PS50056">
    <property type="entry name" value="TYR_PHOSPHATASE_2"/>
    <property type="match status" value="1"/>
</dbReference>
<dbReference type="InterPro" id="IPR016130">
    <property type="entry name" value="Tyr_Pase_AS"/>
</dbReference>
<dbReference type="InterPro" id="IPR052782">
    <property type="entry name" value="Oocyte-zygote_transition_reg"/>
</dbReference>
<dbReference type="InterPro" id="IPR000387">
    <property type="entry name" value="Tyr_Pase_dom"/>
</dbReference>
<reference evidence="5" key="1">
    <citation type="submission" date="2022-10" db="EMBL/GenBank/DDBJ databases">
        <title>Genome assembly of Pristionchus species.</title>
        <authorList>
            <person name="Yoshida K."/>
            <person name="Sommer R.J."/>
        </authorList>
    </citation>
    <scope>NUCLEOTIDE SEQUENCE [LARGE SCALE GENOMIC DNA]</scope>
    <source>
        <strain evidence="5">RS5460</strain>
    </source>
</reference>
<evidence type="ECO:0000256" key="1">
    <source>
        <dbReference type="SAM" id="MobiDB-lite"/>
    </source>
</evidence>
<feature type="compositionally biased region" description="Basic residues" evidence="1">
    <location>
        <begin position="47"/>
        <end position="57"/>
    </location>
</feature>
<dbReference type="SUPFAM" id="SSF52799">
    <property type="entry name" value="(Phosphotyrosine protein) phosphatases II"/>
    <property type="match status" value="1"/>
</dbReference>
<dbReference type="InterPro" id="IPR003595">
    <property type="entry name" value="Tyr_Pase_cat"/>
</dbReference>
<evidence type="ECO:0008006" key="6">
    <source>
        <dbReference type="Google" id="ProtNLM"/>
    </source>
</evidence>
<dbReference type="AlphaFoldDB" id="A0AAN5IBL1"/>
<dbReference type="Proteomes" id="UP001328107">
    <property type="component" value="Unassembled WGS sequence"/>
</dbReference>
<feature type="compositionally biased region" description="Basic and acidic residues" evidence="1">
    <location>
        <begin position="58"/>
        <end position="76"/>
    </location>
</feature>
<feature type="non-terminal residue" evidence="4">
    <location>
        <position position="1"/>
    </location>
</feature>
<dbReference type="InterPro" id="IPR029021">
    <property type="entry name" value="Prot-tyrosine_phosphatase-like"/>
</dbReference>
<dbReference type="SMART" id="SM00194">
    <property type="entry name" value="PTPc"/>
    <property type="match status" value="1"/>
</dbReference>
<feature type="region of interest" description="Disordered" evidence="1">
    <location>
        <begin position="483"/>
        <end position="506"/>
    </location>
</feature>
<proteinExistence type="predicted"/>
<feature type="compositionally biased region" description="Pro residues" evidence="1">
    <location>
        <begin position="112"/>
        <end position="121"/>
    </location>
</feature>
<feature type="compositionally biased region" description="Basic and acidic residues" evidence="1">
    <location>
        <begin position="25"/>
        <end position="40"/>
    </location>
</feature>
<dbReference type="SMART" id="SM00404">
    <property type="entry name" value="PTPc_motif"/>
    <property type="match status" value="1"/>
</dbReference>
<feature type="compositionally biased region" description="Basic residues" evidence="1">
    <location>
        <begin position="77"/>
        <end position="93"/>
    </location>
</feature>
<feature type="domain" description="Tyrosine specific protein phosphatases" evidence="3">
    <location>
        <begin position="392"/>
        <end position="448"/>
    </location>
</feature>
<dbReference type="PROSITE" id="PS50055">
    <property type="entry name" value="TYR_PHOSPHATASE_PTP"/>
    <property type="match status" value="1"/>
</dbReference>
<evidence type="ECO:0000259" key="3">
    <source>
        <dbReference type="PROSITE" id="PS50056"/>
    </source>
</evidence>
<dbReference type="Pfam" id="PF00102">
    <property type="entry name" value="Y_phosphatase"/>
    <property type="match status" value="1"/>
</dbReference>
<dbReference type="Gene3D" id="3.90.190.10">
    <property type="entry name" value="Protein tyrosine phosphatase superfamily"/>
    <property type="match status" value="1"/>
</dbReference>